<dbReference type="GO" id="GO:0046872">
    <property type="term" value="F:metal ion binding"/>
    <property type="evidence" value="ECO:0007669"/>
    <property type="project" value="UniProtKB-KW"/>
</dbReference>
<evidence type="ECO:0000313" key="5">
    <source>
        <dbReference type="EMBL" id="KAB1441349.1"/>
    </source>
</evidence>
<dbReference type="RefSeq" id="WP_151151092.1">
    <property type="nucleotide sequence ID" value="NZ_WAIE01000004.1"/>
</dbReference>
<dbReference type="Gene3D" id="3.40.190.10">
    <property type="entry name" value="Periplasmic binding protein-like II"/>
    <property type="match status" value="2"/>
</dbReference>
<dbReference type="InterPro" id="IPR050682">
    <property type="entry name" value="ModA/WtpA"/>
</dbReference>
<dbReference type="PANTHER" id="PTHR30632">
    <property type="entry name" value="MOLYBDATE-BINDING PERIPLASMIC PROTEIN"/>
    <property type="match status" value="1"/>
</dbReference>
<protein>
    <submittedName>
        <fullName evidence="5">Molybdate ABC transporter substrate-binding protein</fullName>
    </submittedName>
</protein>
<evidence type="ECO:0000256" key="4">
    <source>
        <dbReference type="SAM" id="SignalP"/>
    </source>
</evidence>
<dbReference type="GO" id="GO:0015689">
    <property type="term" value="P:molybdate ion transport"/>
    <property type="evidence" value="ECO:0007669"/>
    <property type="project" value="InterPro"/>
</dbReference>
<evidence type="ECO:0000256" key="3">
    <source>
        <dbReference type="ARBA" id="ARBA00022729"/>
    </source>
</evidence>
<dbReference type="OrthoDB" id="9785015at2"/>
<comment type="caution">
    <text evidence="5">The sequence shown here is derived from an EMBL/GenBank/DDBJ whole genome shotgun (WGS) entry which is preliminary data.</text>
</comment>
<dbReference type="AlphaFoldDB" id="A0A6N6N0G7"/>
<dbReference type="Pfam" id="PF13531">
    <property type="entry name" value="SBP_bac_11"/>
    <property type="match status" value="1"/>
</dbReference>
<evidence type="ECO:0000256" key="1">
    <source>
        <dbReference type="ARBA" id="ARBA00009175"/>
    </source>
</evidence>
<dbReference type="EMBL" id="WAIE01000004">
    <property type="protein sequence ID" value="KAB1441349.1"/>
    <property type="molecule type" value="Genomic_DNA"/>
</dbReference>
<keyword evidence="3 4" id="KW-0732">Signal</keyword>
<dbReference type="Proteomes" id="UP000438699">
    <property type="component" value="Unassembled WGS sequence"/>
</dbReference>
<gene>
    <name evidence="5" type="primary">modA</name>
    <name evidence="5" type="ORF">F8A88_10380</name>
</gene>
<evidence type="ECO:0000313" key="6">
    <source>
        <dbReference type="Proteomes" id="UP000438699"/>
    </source>
</evidence>
<dbReference type="PANTHER" id="PTHR30632:SF11">
    <property type="entry name" value="BLR4797 PROTEIN"/>
    <property type="match status" value="1"/>
</dbReference>
<organism evidence="5 6">
    <name type="scientific">Pseudodesulfovibrio senegalensis</name>
    <dbReference type="NCBI Taxonomy" id="1721087"/>
    <lineage>
        <taxon>Bacteria</taxon>
        <taxon>Pseudomonadati</taxon>
        <taxon>Thermodesulfobacteriota</taxon>
        <taxon>Desulfovibrionia</taxon>
        <taxon>Desulfovibrionales</taxon>
        <taxon>Desulfovibrionaceae</taxon>
    </lineage>
</organism>
<sequence>MKRFLCMVVALVLFAAPAFAGENMVLAAGGGYKKMVNALAKVYKTETGNDVQLVYGNMGRVTAQAKNSGAVDMVIGARFFFSRAKLNFARTMELGSGRLVLAWPKDASGGNDPAALLTASSAKRIAHPDPVRAIYGRAAHQYLERSGLLPEVEKHIVVVATVPQVFSYLSINEVDLGFLNLTHALNVHDSLGGFIEVPQQYYDPIDIIAGELNNAAHPERVADFFRFLKTDKARSIIQENGL</sequence>
<dbReference type="NCBIfam" id="TIGR01256">
    <property type="entry name" value="modA"/>
    <property type="match status" value="1"/>
</dbReference>
<comment type="similarity">
    <text evidence="1">Belongs to the bacterial solute-binding protein ModA family.</text>
</comment>
<dbReference type="SUPFAM" id="SSF53850">
    <property type="entry name" value="Periplasmic binding protein-like II"/>
    <property type="match status" value="1"/>
</dbReference>
<accession>A0A6N6N0G7</accession>
<dbReference type="GO" id="GO:0030973">
    <property type="term" value="F:molybdate ion binding"/>
    <property type="evidence" value="ECO:0007669"/>
    <property type="project" value="TreeGrafter"/>
</dbReference>
<dbReference type="InterPro" id="IPR005950">
    <property type="entry name" value="ModA"/>
</dbReference>
<proteinExistence type="inferred from homology"/>
<keyword evidence="6" id="KW-1185">Reference proteome</keyword>
<keyword evidence="2" id="KW-0479">Metal-binding</keyword>
<name>A0A6N6N0G7_9BACT</name>
<feature type="signal peptide" evidence="4">
    <location>
        <begin position="1"/>
        <end position="20"/>
    </location>
</feature>
<evidence type="ECO:0000256" key="2">
    <source>
        <dbReference type="ARBA" id="ARBA00022723"/>
    </source>
</evidence>
<reference evidence="5 6" key="1">
    <citation type="journal article" date="2017" name="Int. J. Syst. Evol. Microbiol.">
        <title>Desulfovibrio senegalensis sp. nov., a mesophilic sulfate reducer isolated from marine sediment.</title>
        <authorList>
            <person name="Thioye A."/>
            <person name="Gam Z.B.A."/>
            <person name="Mbengue M."/>
            <person name="Cayol J.L."/>
            <person name="Joseph-Bartoli M."/>
            <person name="Toure-Kane C."/>
            <person name="Labat M."/>
        </authorList>
    </citation>
    <scope>NUCLEOTIDE SEQUENCE [LARGE SCALE GENOMIC DNA]</scope>
    <source>
        <strain evidence="5 6">DSM 101509</strain>
    </source>
</reference>
<feature type="chain" id="PRO_5027044482" evidence="4">
    <location>
        <begin position="21"/>
        <end position="242"/>
    </location>
</feature>